<proteinExistence type="predicted"/>
<dbReference type="NCBIfam" id="TIGR04353">
    <property type="entry name" value="PqqD_rel_X"/>
    <property type="match status" value="1"/>
</dbReference>
<reference evidence="1 2" key="1">
    <citation type="submission" date="2019-03" db="EMBL/GenBank/DDBJ databases">
        <title>Genomic Encyclopedia of Type Strains, Phase IV (KMG-IV): sequencing the most valuable type-strain genomes for metagenomic binning, comparative biology and taxonomic classification.</title>
        <authorList>
            <person name="Goeker M."/>
        </authorList>
    </citation>
    <scope>NUCLEOTIDE SEQUENCE [LARGE SCALE GENOMIC DNA]</scope>
    <source>
        <strain evidence="1 2">DSM 100309</strain>
    </source>
</reference>
<dbReference type="OrthoDB" id="8563960at2"/>
<dbReference type="RefSeq" id="WP_124945135.1">
    <property type="nucleotide sequence ID" value="NZ_BHVT01000008.1"/>
</dbReference>
<organism evidence="1 2">
    <name type="scientific">Sulfurirhabdus autotrophica</name>
    <dbReference type="NCBI Taxonomy" id="1706046"/>
    <lineage>
        <taxon>Bacteria</taxon>
        <taxon>Pseudomonadati</taxon>
        <taxon>Pseudomonadota</taxon>
        <taxon>Betaproteobacteria</taxon>
        <taxon>Nitrosomonadales</taxon>
        <taxon>Sulfuricellaceae</taxon>
        <taxon>Sulfurirhabdus</taxon>
    </lineage>
</organism>
<dbReference type="EMBL" id="SMCO01000013">
    <property type="protein sequence ID" value="TCV84157.1"/>
    <property type="molecule type" value="Genomic_DNA"/>
</dbReference>
<dbReference type="AlphaFoldDB" id="A0A4R3XYL6"/>
<accession>A0A4R3XYL6</accession>
<gene>
    <name evidence="1" type="ORF">EDC63_11394</name>
</gene>
<evidence type="ECO:0000313" key="1">
    <source>
        <dbReference type="EMBL" id="TCV84157.1"/>
    </source>
</evidence>
<sequence>MWQVAKNASLHFHSWNDEFVVYNSASGDTHLLGMLAAQSVIRLQDAPSNISDLLDTISQLLQIQPDDELKEMIEKTLIDLSCLGIVENITH</sequence>
<dbReference type="Proteomes" id="UP000295367">
    <property type="component" value="Unassembled WGS sequence"/>
</dbReference>
<comment type="caution">
    <text evidence="1">The sequence shown here is derived from an EMBL/GenBank/DDBJ whole genome shotgun (WGS) entry which is preliminary data.</text>
</comment>
<dbReference type="InterPro" id="IPR027599">
    <property type="entry name" value="PqqD-rel_X"/>
</dbReference>
<protein>
    <submittedName>
        <fullName evidence="1">PqqD family protein of HPr-rel-A system</fullName>
    </submittedName>
</protein>
<name>A0A4R3XYL6_9PROT</name>
<evidence type="ECO:0000313" key="2">
    <source>
        <dbReference type="Proteomes" id="UP000295367"/>
    </source>
</evidence>
<keyword evidence="2" id="KW-1185">Reference proteome</keyword>